<evidence type="ECO:0000313" key="3">
    <source>
        <dbReference type="Proteomes" id="UP000198790"/>
    </source>
</evidence>
<dbReference type="Proteomes" id="UP000198790">
    <property type="component" value="Unassembled WGS sequence"/>
</dbReference>
<sequence length="241" mass="27477">MKKPHIIQLAAIFLLFSAGALATQVYMPELKKQLKDTYSSLANTLEPASSKKEKAEPITLEVPVPRVIPPIPDELITKEYDKHLYAAEHNGFGLIDDESHFEKLIEEKKLVLINQGKGYEVMELTHSHPYVTPYSKVILEELGLAFQTLSKDESFFTITSVTRTPEQQQSLRKRNRNATSGISSHSYGVSFDISYVRFNGKKGSNWAAKKKLEEILDEYQKADKIIFIKERNQSCYHVTVR</sequence>
<dbReference type="STRING" id="237018.SAMN04489723_11035"/>
<dbReference type="EMBL" id="FOKK01000010">
    <property type="protein sequence ID" value="SFB43237.1"/>
    <property type="molecule type" value="Genomic_DNA"/>
</dbReference>
<feature type="signal peptide" evidence="1">
    <location>
        <begin position="1"/>
        <end position="22"/>
    </location>
</feature>
<gene>
    <name evidence="2" type="ORF">SAMN04489723_11035</name>
</gene>
<dbReference type="OrthoDB" id="1523789at2"/>
<protein>
    <recommendedName>
        <fullName evidence="4">M15 family metallopeptidase</fullName>
    </recommendedName>
</protein>
<accession>A0A1I1AZG7</accession>
<evidence type="ECO:0000256" key="1">
    <source>
        <dbReference type="SAM" id="SignalP"/>
    </source>
</evidence>
<dbReference type="AlphaFoldDB" id="A0A1I1AZG7"/>
<dbReference type="Pfam" id="PF18979">
    <property type="entry name" value="DUF5715"/>
    <property type="match status" value="1"/>
</dbReference>
<evidence type="ECO:0008006" key="4">
    <source>
        <dbReference type="Google" id="ProtNLM"/>
    </source>
</evidence>
<dbReference type="InterPro" id="IPR009045">
    <property type="entry name" value="Zn_M74/Hedgehog-like"/>
</dbReference>
<organism evidence="2 3">
    <name type="scientific">Algoriphagus aquimarinus</name>
    <dbReference type="NCBI Taxonomy" id="237018"/>
    <lineage>
        <taxon>Bacteria</taxon>
        <taxon>Pseudomonadati</taxon>
        <taxon>Bacteroidota</taxon>
        <taxon>Cytophagia</taxon>
        <taxon>Cytophagales</taxon>
        <taxon>Cyclobacteriaceae</taxon>
        <taxon>Algoriphagus</taxon>
    </lineage>
</organism>
<proteinExistence type="predicted"/>
<dbReference type="RefSeq" id="WP_092898354.1">
    <property type="nucleotide sequence ID" value="NZ_CAXBKE010000012.1"/>
</dbReference>
<dbReference type="Gene3D" id="3.30.1380.10">
    <property type="match status" value="1"/>
</dbReference>
<keyword evidence="3" id="KW-1185">Reference proteome</keyword>
<reference evidence="2 3" key="1">
    <citation type="submission" date="2016-10" db="EMBL/GenBank/DDBJ databases">
        <authorList>
            <person name="de Groot N.N."/>
        </authorList>
    </citation>
    <scope>NUCLEOTIDE SEQUENCE [LARGE SCALE GENOMIC DNA]</scope>
    <source>
        <strain evidence="2 3">DSM 23399</strain>
    </source>
</reference>
<keyword evidence="1" id="KW-0732">Signal</keyword>
<name>A0A1I1AZG7_9BACT</name>
<dbReference type="SUPFAM" id="SSF55166">
    <property type="entry name" value="Hedgehog/DD-peptidase"/>
    <property type="match status" value="1"/>
</dbReference>
<feature type="chain" id="PRO_5011640859" description="M15 family metallopeptidase" evidence="1">
    <location>
        <begin position="23"/>
        <end position="241"/>
    </location>
</feature>
<dbReference type="InterPro" id="IPR043769">
    <property type="entry name" value="DUF5715"/>
</dbReference>
<evidence type="ECO:0000313" key="2">
    <source>
        <dbReference type="EMBL" id="SFB43237.1"/>
    </source>
</evidence>